<feature type="compositionally biased region" description="Polar residues" evidence="1">
    <location>
        <begin position="185"/>
        <end position="198"/>
    </location>
</feature>
<evidence type="ECO:0000313" key="4">
    <source>
        <dbReference type="Proteomes" id="UP000078046"/>
    </source>
</evidence>
<dbReference type="PROSITE" id="PS50033">
    <property type="entry name" value="UBX"/>
    <property type="match status" value="1"/>
</dbReference>
<evidence type="ECO:0000256" key="1">
    <source>
        <dbReference type="SAM" id="MobiDB-lite"/>
    </source>
</evidence>
<dbReference type="CDD" id="cd01767">
    <property type="entry name" value="UBX"/>
    <property type="match status" value="1"/>
</dbReference>
<feature type="domain" description="UBX" evidence="2">
    <location>
        <begin position="74"/>
        <end position="150"/>
    </location>
</feature>
<comment type="caution">
    <text evidence="3">The sequence shown here is derived from an EMBL/GenBank/DDBJ whole genome shotgun (WGS) entry which is preliminary data.</text>
</comment>
<sequence length="198" mass="22518">MDRSLNDEEIRKAHIIEYSKPKIVHRNPEHQALINNAEALRQQSELVHYKSTDNSQTVNILKKPDFINIGLQNNDSPIAKIRLKFPKNVTKNIHIPETELLNSIILYIIHNTNYANFSLVSLYPHCVYTDKDKDKTLVSLNLMVCSVLNVEIITNPVISKKPSNSKLTDRNVTSIHKNNDDSDSDGQATYNGNSTQKL</sequence>
<feature type="compositionally biased region" description="Polar residues" evidence="1">
    <location>
        <begin position="163"/>
        <end position="176"/>
    </location>
</feature>
<dbReference type="EMBL" id="LWCA01001967">
    <property type="protein sequence ID" value="OAF64274.1"/>
    <property type="molecule type" value="Genomic_DNA"/>
</dbReference>
<dbReference type="Gene3D" id="3.10.20.90">
    <property type="entry name" value="Phosphatidylinositol 3-kinase Catalytic Subunit, Chain A, domain 1"/>
    <property type="match status" value="1"/>
</dbReference>
<keyword evidence="4" id="KW-1185">Reference proteome</keyword>
<dbReference type="InterPro" id="IPR029071">
    <property type="entry name" value="Ubiquitin-like_domsf"/>
</dbReference>
<proteinExistence type="predicted"/>
<feature type="region of interest" description="Disordered" evidence="1">
    <location>
        <begin position="163"/>
        <end position="198"/>
    </location>
</feature>
<accession>A0A177ASQ6</accession>
<dbReference type="Proteomes" id="UP000078046">
    <property type="component" value="Unassembled WGS sequence"/>
</dbReference>
<gene>
    <name evidence="3" type="ORF">A3Q56_08010</name>
</gene>
<dbReference type="AlphaFoldDB" id="A0A177ASQ6"/>
<name>A0A177ASQ6_9BILA</name>
<organism evidence="3 4">
    <name type="scientific">Intoshia linei</name>
    <dbReference type="NCBI Taxonomy" id="1819745"/>
    <lineage>
        <taxon>Eukaryota</taxon>
        <taxon>Metazoa</taxon>
        <taxon>Spiralia</taxon>
        <taxon>Lophotrochozoa</taxon>
        <taxon>Mesozoa</taxon>
        <taxon>Orthonectida</taxon>
        <taxon>Rhopaluridae</taxon>
        <taxon>Intoshia</taxon>
    </lineage>
</organism>
<dbReference type="InterPro" id="IPR001012">
    <property type="entry name" value="UBX_dom"/>
</dbReference>
<dbReference type="Pfam" id="PF00789">
    <property type="entry name" value="UBX"/>
    <property type="match status" value="1"/>
</dbReference>
<protein>
    <recommendedName>
        <fullName evidence="2">UBX domain-containing protein</fullName>
    </recommendedName>
</protein>
<reference evidence="3 4" key="1">
    <citation type="submission" date="2016-04" db="EMBL/GenBank/DDBJ databases">
        <title>The genome of Intoshia linei affirms orthonectids as highly simplified spiralians.</title>
        <authorList>
            <person name="Mikhailov K.V."/>
            <person name="Slusarev G.S."/>
            <person name="Nikitin M.A."/>
            <person name="Logacheva M.D."/>
            <person name="Penin A."/>
            <person name="Aleoshin V."/>
            <person name="Panchin Y.V."/>
        </authorList>
    </citation>
    <scope>NUCLEOTIDE SEQUENCE [LARGE SCALE GENOMIC DNA]</scope>
    <source>
        <strain evidence="3">Intl2013</strain>
        <tissue evidence="3">Whole animal</tissue>
    </source>
</reference>
<evidence type="ECO:0000259" key="2">
    <source>
        <dbReference type="PROSITE" id="PS50033"/>
    </source>
</evidence>
<evidence type="ECO:0000313" key="3">
    <source>
        <dbReference type="EMBL" id="OAF64274.1"/>
    </source>
</evidence>
<dbReference type="SUPFAM" id="SSF54236">
    <property type="entry name" value="Ubiquitin-like"/>
    <property type="match status" value="1"/>
</dbReference>